<evidence type="ECO:0008006" key="3">
    <source>
        <dbReference type="Google" id="ProtNLM"/>
    </source>
</evidence>
<sequence length="523" mass="59428">MEMQPQNTNDHAKCESVANGNALSTPARTIEPQHIALLPTELLREIFLNAISGEPDLNTFGVYQSWFSMSLRISAVCRLWRDVALDTKQLWAFFAVYLDKRAKDPVELFLERSGDTPLSLVMTSTDVDGQGDVELLNLLIKHSFRWISIDYHDIFDSDLRAYLIRNLDDEGLPLLEGVVCDSDVDPDRVIIENQLKSSRHLDTIIVRYVFYSRIEISSLPLSHPEFKNLIIQHNRDGCLQNFLEILVVCGRNITNLTYEYSTNTLSPNSVPRSIHTPLTPENKPGPVTCSARKFNFSLWDSEGTYPLLTDTLDCLTLPSLTDLRIWGDCENDKQFRGSWPKSSLDSFFARSRCVLTSLKVSGMPVSGEDILSLLKHTPHLHTFFFTELFANDYYIPHQSVPQVLVKSITKSFVEAFRLVDPLLPVTSASDKDPKPGQDVRDVLLPRLKRLKFRVQQHFDADVEFVEMVRSRRSIDYKHGIQRLCSVSLNVLNKVLEGSVYEPLKELDKEGLMVVVHGDGMVVV</sequence>
<accession>A0ABR2Z831</accession>
<evidence type="ECO:0000313" key="1">
    <source>
        <dbReference type="EMBL" id="KAL0057443.1"/>
    </source>
</evidence>
<keyword evidence="2" id="KW-1185">Reference proteome</keyword>
<proteinExistence type="predicted"/>
<comment type="caution">
    <text evidence="1">The sequence shown here is derived from an EMBL/GenBank/DDBJ whole genome shotgun (WGS) entry which is preliminary data.</text>
</comment>
<gene>
    <name evidence="1" type="ORF">AAF712_015918</name>
</gene>
<protein>
    <recommendedName>
        <fullName evidence="3">F-box domain-containing protein</fullName>
    </recommendedName>
</protein>
<name>A0ABR2Z831_9AGAR</name>
<evidence type="ECO:0000313" key="2">
    <source>
        <dbReference type="Proteomes" id="UP001437256"/>
    </source>
</evidence>
<dbReference type="Proteomes" id="UP001437256">
    <property type="component" value="Unassembled WGS sequence"/>
</dbReference>
<reference evidence="1 2" key="1">
    <citation type="submission" date="2024-05" db="EMBL/GenBank/DDBJ databases">
        <title>A draft genome resource for the thread blight pathogen Marasmius tenuissimus strain MS-2.</title>
        <authorList>
            <person name="Yulfo-Soto G.E."/>
            <person name="Baruah I.K."/>
            <person name="Amoako-Attah I."/>
            <person name="Bukari Y."/>
            <person name="Meinhardt L.W."/>
            <person name="Bailey B.A."/>
            <person name="Cohen S.P."/>
        </authorList>
    </citation>
    <scope>NUCLEOTIDE SEQUENCE [LARGE SCALE GENOMIC DNA]</scope>
    <source>
        <strain evidence="1 2">MS-2</strain>
    </source>
</reference>
<dbReference type="EMBL" id="JBBXMP010000538">
    <property type="protein sequence ID" value="KAL0057443.1"/>
    <property type="molecule type" value="Genomic_DNA"/>
</dbReference>
<organism evidence="1 2">
    <name type="scientific">Marasmius tenuissimus</name>
    <dbReference type="NCBI Taxonomy" id="585030"/>
    <lineage>
        <taxon>Eukaryota</taxon>
        <taxon>Fungi</taxon>
        <taxon>Dikarya</taxon>
        <taxon>Basidiomycota</taxon>
        <taxon>Agaricomycotina</taxon>
        <taxon>Agaricomycetes</taxon>
        <taxon>Agaricomycetidae</taxon>
        <taxon>Agaricales</taxon>
        <taxon>Marasmiineae</taxon>
        <taxon>Marasmiaceae</taxon>
        <taxon>Marasmius</taxon>
    </lineage>
</organism>